<evidence type="ECO:0000256" key="1">
    <source>
        <dbReference type="ARBA" id="ARBA00023015"/>
    </source>
</evidence>
<dbReference type="EMBL" id="AXNT01000059">
    <property type="protein sequence ID" value="KGM02202.1"/>
    <property type="molecule type" value="Genomic_DNA"/>
</dbReference>
<dbReference type="Gene3D" id="1.10.10.10">
    <property type="entry name" value="Winged helix-like DNA-binding domain superfamily/Winged helix DNA-binding domain"/>
    <property type="match status" value="1"/>
</dbReference>
<dbReference type="Proteomes" id="UP000029833">
    <property type="component" value="Unassembled WGS sequence"/>
</dbReference>
<protein>
    <submittedName>
        <fullName evidence="4">Cytochrome C</fullName>
    </submittedName>
</protein>
<dbReference type="Pfam" id="PF08220">
    <property type="entry name" value="HTH_DeoR"/>
    <property type="match status" value="1"/>
</dbReference>
<evidence type="ECO:0000313" key="4">
    <source>
        <dbReference type="EMBL" id="KGM02202.1"/>
    </source>
</evidence>
<dbReference type="SMART" id="SM00420">
    <property type="entry name" value="HTH_DEOR"/>
    <property type="match status" value="1"/>
</dbReference>
<dbReference type="GO" id="GO:0003700">
    <property type="term" value="F:DNA-binding transcription factor activity"/>
    <property type="evidence" value="ECO:0007669"/>
    <property type="project" value="InterPro"/>
</dbReference>
<feature type="domain" description="HTH deoR-type" evidence="3">
    <location>
        <begin position="5"/>
        <end position="60"/>
    </location>
</feature>
<dbReference type="Gene3D" id="3.40.50.1360">
    <property type="match status" value="1"/>
</dbReference>
<dbReference type="SMART" id="SM01134">
    <property type="entry name" value="DeoRC"/>
    <property type="match status" value="1"/>
</dbReference>
<dbReference type="InterPro" id="IPR036390">
    <property type="entry name" value="WH_DNA-bd_sf"/>
</dbReference>
<sequence length="275" mass="28273">MQVLASQRQDRILAEARLHGAVRVADLVQTLDVSDMTVRRDIAELARAGLVRRVHGGALAIDPAGHSAVEPAFATKQGWATAEKTAIAREALTLLEPGQSLALSAGTTTHLLAGLLAADTALRPLTVVTNSLHVADALHAAPPSRSGGTLEVILTGGVRTPSDALVGPVADAALASLRVDHALLGVHGLDAGGATTPNVLEAATDRALVRCAAHVTVLADHSKWGVAGLARIVPLDDVDVLVTDTGLGAHARATLETAVGELRLVAPDPLPEEQR</sequence>
<reference evidence="4 5" key="1">
    <citation type="submission" date="2013-10" db="EMBL/GenBank/DDBJ databases">
        <authorList>
            <person name="Wang G."/>
            <person name="Zhuang W."/>
        </authorList>
    </citation>
    <scope>NUCLEOTIDE SEQUENCE [LARGE SCALE GENOMIC DNA]</scope>
    <source>
        <strain evidence="4 5">DSM 20118</strain>
    </source>
</reference>
<dbReference type="InterPro" id="IPR050313">
    <property type="entry name" value="Carb_Metab_HTH_regulators"/>
</dbReference>
<keyword evidence="2" id="KW-0804">Transcription</keyword>
<dbReference type="AlphaFoldDB" id="A0A0A0B7Q9"/>
<dbReference type="PANTHER" id="PTHR30363:SF44">
    <property type="entry name" value="AGA OPERON TRANSCRIPTIONAL REPRESSOR-RELATED"/>
    <property type="match status" value="1"/>
</dbReference>
<evidence type="ECO:0000256" key="2">
    <source>
        <dbReference type="ARBA" id="ARBA00023163"/>
    </source>
</evidence>
<evidence type="ECO:0000259" key="3">
    <source>
        <dbReference type="PROSITE" id="PS51000"/>
    </source>
</evidence>
<comment type="caution">
    <text evidence="4">The sequence shown here is derived from an EMBL/GenBank/DDBJ whole genome shotgun (WGS) entry which is preliminary data.</text>
</comment>
<dbReference type="InterPro" id="IPR014036">
    <property type="entry name" value="DeoR-like_C"/>
</dbReference>
<accession>A0A0A0B7Q9</accession>
<keyword evidence="5" id="KW-1185">Reference proteome</keyword>
<dbReference type="SUPFAM" id="SSF46785">
    <property type="entry name" value="Winged helix' DNA-binding domain"/>
    <property type="match status" value="1"/>
</dbReference>
<dbReference type="PROSITE" id="PS51000">
    <property type="entry name" value="HTH_DEOR_2"/>
    <property type="match status" value="1"/>
</dbReference>
<dbReference type="SUPFAM" id="SSF100950">
    <property type="entry name" value="NagB/RpiA/CoA transferase-like"/>
    <property type="match status" value="1"/>
</dbReference>
<dbReference type="InterPro" id="IPR036388">
    <property type="entry name" value="WH-like_DNA-bd_sf"/>
</dbReference>
<dbReference type="PANTHER" id="PTHR30363">
    <property type="entry name" value="HTH-TYPE TRANSCRIPTIONAL REGULATOR SRLR-RELATED"/>
    <property type="match status" value="1"/>
</dbReference>
<dbReference type="Pfam" id="PF00455">
    <property type="entry name" value="DeoRC"/>
    <property type="match status" value="1"/>
</dbReference>
<dbReference type="STRING" id="1408250.Q760_14890"/>
<dbReference type="PRINTS" id="PR00037">
    <property type="entry name" value="HTHLACR"/>
</dbReference>
<proteinExistence type="predicted"/>
<name>A0A0A0B7Q9_9CELL</name>
<evidence type="ECO:0000313" key="5">
    <source>
        <dbReference type="Proteomes" id="UP000029833"/>
    </source>
</evidence>
<dbReference type="InterPro" id="IPR037171">
    <property type="entry name" value="NagB/RpiA_transferase-like"/>
</dbReference>
<dbReference type="InterPro" id="IPR001034">
    <property type="entry name" value="DeoR_HTH"/>
</dbReference>
<gene>
    <name evidence="4" type="ORF">Q760_14890</name>
</gene>
<organism evidence="4 5">
    <name type="scientific">Cellulomonas cellasea DSM 20118</name>
    <dbReference type="NCBI Taxonomy" id="1408250"/>
    <lineage>
        <taxon>Bacteria</taxon>
        <taxon>Bacillati</taxon>
        <taxon>Actinomycetota</taxon>
        <taxon>Actinomycetes</taxon>
        <taxon>Micrococcales</taxon>
        <taxon>Cellulomonadaceae</taxon>
        <taxon>Cellulomonas</taxon>
    </lineage>
</organism>
<keyword evidence="1" id="KW-0805">Transcription regulation</keyword>